<dbReference type="EMBL" id="AGXC01000002">
    <property type="protein sequence ID" value="EMZ42045.1"/>
    <property type="molecule type" value="Genomic_DNA"/>
</dbReference>
<comment type="cofactor">
    <cofactor evidence="1 3">
        <name>a divalent metal cation</name>
        <dbReference type="ChEBI" id="CHEBI:60240"/>
    </cofactor>
</comment>
<comment type="caution">
    <text evidence="3">Lacks conserved residue(s) required for the propagation of feature annotation.</text>
</comment>
<dbReference type="PANTHER" id="PTHR43213:SF5">
    <property type="entry name" value="BIFUNCTIONAL DTTP_UTP PYROPHOSPHATASE_METHYLTRANSFERASE PROTEIN-RELATED"/>
    <property type="match status" value="1"/>
</dbReference>
<feature type="site" description="Important for substrate specificity" evidence="3">
    <location>
        <position position="9"/>
    </location>
</feature>
<dbReference type="AlphaFoldDB" id="N2BU97"/>
<comment type="caution">
    <text evidence="4">The sequence shown here is derived from an EMBL/GenBank/DDBJ whole genome shotgun (WGS) entry which is preliminary data.</text>
</comment>
<comment type="similarity">
    <text evidence="3">Belongs to the Maf family. YhdE subfamily.</text>
</comment>
<organism evidence="4 5">
    <name type="scientific">Atopobium minutum 10063974</name>
    <dbReference type="NCBI Taxonomy" id="997872"/>
    <lineage>
        <taxon>Bacteria</taxon>
        <taxon>Bacillati</taxon>
        <taxon>Actinomycetota</taxon>
        <taxon>Coriobacteriia</taxon>
        <taxon>Coriobacteriales</taxon>
        <taxon>Atopobiaceae</taxon>
        <taxon>Atopobium</taxon>
    </lineage>
</organism>
<accession>N2BU97</accession>
<dbReference type="CDD" id="cd00555">
    <property type="entry name" value="Maf"/>
    <property type="match status" value="1"/>
</dbReference>
<dbReference type="NCBIfam" id="TIGR00172">
    <property type="entry name" value="maf"/>
    <property type="match status" value="1"/>
</dbReference>
<dbReference type="GO" id="GO:0005737">
    <property type="term" value="C:cytoplasm"/>
    <property type="evidence" value="ECO:0007669"/>
    <property type="project" value="UniProtKB-SubCell"/>
</dbReference>
<dbReference type="PANTHER" id="PTHR43213">
    <property type="entry name" value="BIFUNCTIONAL DTTP/UTP PYROPHOSPHATASE/METHYLTRANSFERASE PROTEIN-RELATED"/>
    <property type="match status" value="1"/>
</dbReference>
<comment type="catalytic activity">
    <reaction evidence="3">
        <text>dTTP + H2O = dTMP + diphosphate + H(+)</text>
        <dbReference type="Rhea" id="RHEA:28534"/>
        <dbReference type="ChEBI" id="CHEBI:15377"/>
        <dbReference type="ChEBI" id="CHEBI:15378"/>
        <dbReference type="ChEBI" id="CHEBI:33019"/>
        <dbReference type="ChEBI" id="CHEBI:37568"/>
        <dbReference type="ChEBI" id="CHEBI:63528"/>
        <dbReference type="EC" id="3.6.1.9"/>
    </reaction>
</comment>
<dbReference type="OrthoDB" id="3527985at2"/>
<feature type="site" description="Important for substrate specificity" evidence="3">
    <location>
        <position position="76"/>
    </location>
</feature>
<dbReference type="EC" id="3.6.1.9" evidence="3"/>
<dbReference type="HOGENOM" id="CLU_040416_0_0_11"/>
<dbReference type="SUPFAM" id="SSF52972">
    <property type="entry name" value="ITPase-like"/>
    <property type="match status" value="1"/>
</dbReference>
<evidence type="ECO:0000256" key="3">
    <source>
        <dbReference type="HAMAP-Rule" id="MF_00528"/>
    </source>
</evidence>
<sequence length="206" mass="22396">MILASSSPRRLQLLQELGITPIVLPAAIDESPLPAEKPTALVVRLAKQKALACQKRALHELELASRANQVIVAADTTVWFQDTILGKPSNAENAIHMLKQLSGKTHQVSTGVQLLKLDASGTIAAQATFIETSQVSFYDLSTQDIERYVATGEPMDKAGAYGIQGYGRLLVQKIDGDFFSIVGLPVARLMREIQTLEEQVQETEGL</sequence>
<dbReference type="InterPro" id="IPR029001">
    <property type="entry name" value="ITPase-like_fam"/>
</dbReference>
<keyword evidence="3" id="KW-0546">Nucleotide metabolism</keyword>
<evidence type="ECO:0000256" key="2">
    <source>
        <dbReference type="ARBA" id="ARBA00022801"/>
    </source>
</evidence>
<reference evidence="4 5" key="1">
    <citation type="submission" date="2013-03" db="EMBL/GenBank/DDBJ databases">
        <title>The Genome Sequence of Atopobium minutum 10063974.</title>
        <authorList>
            <consortium name="The Broad Institute Genome Sequencing Platform"/>
            <person name="Earl A."/>
            <person name="Ward D."/>
            <person name="Feldgarden M."/>
            <person name="Gevers D."/>
            <person name="Lambert T."/>
            <person name="Marvaud J.-C."/>
            <person name="Courvalin P."/>
            <person name="Walker B."/>
            <person name="Young S.K."/>
            <person name="Zeng Q."/>
            <person name="Gargeya S."/>
            <person name="Fitzgerald M."/>
            <person name="Haas B."/>
            <person name="Abouelleil A."/>
            <person name="Alvarado L."/>
            <person name="Arachchi H.M."/>
            <person name="Berlin A.M."/>
            <person name="Chapman S.B."/>
            <person name="Dewar J."/>
            <person name="Goldberg J."/>
            <person name="Griggs A."/>
            <person name="Gujja S."/>
            <person name="Hansen M."/>
            <person name="Howarth C."/>
            <person name="Imamovic A."/>
            <person name="Larimer J."/>
            <person name="McCowan C."/>
            <person name="Murphy C."/>
            <person name="Neiman D."/>
            <person name="Pearson M."/>
            <person name="Priest M."/>
            <person name="Roberts A."/>
            <person name="Saif S."/>
            <person name="Shea T."/>
            <person name="Sisk P."/>
            <person name="Sykes S."/>
            <person name="Wortman J."/>
            <person name="Nusbaum C."/>
            <person name="Birren B."/>
        </authorList>
    </citation>
    <scope>NUCLEOTIDE SEQUENCE [LARGE SCALE GENOMIC DNA]</scope>
    <source>
        <strain evidence="4 5">10063974</strain>
    </source>
</reference>
<keyword evidence="2 3" id="KW-0378">Hydrolase</keyword>
<keyword evidence="5" id="KW-1185">Reference proteome</keyword>
<evidence type="ECO:0000256" key="1">
    <source>
        <dbReference type="ARBA" id="ARBA00001968"/>
    </source>
</evidence>
<name>N2BU97_9ACTN</name>
<dbReference type="GO" id="GO:0009117">
    <property type="term" value="P:nucleotide metabolic process"/>
    <property type="evidence" value="ECO:0007669"/>
    <property type="project" value="UniProtKB-KW"/>
</dbReference>
<comment type="subcellular location">
    <subcellularLocation>
        <location evidence="3">Cytoplasm</location>
    </subcellularLocation>
</comment>
<dbReference type="GO" id="GO:0036221">
    <property type="term" value="F:UTP diphosphatase activity"/>
    <property type="evidence" value="ECO:0007669"/>
    <property type="project" value="RHEA"/>
</dbReference>
<dbReference type="InterPro" id="IPR003697">
    <property type="entry name" value="Maf-like"/>
</dbReference>
<comment type="function">
    <text evidence="3">Nucleoside triphosphate pyrophosphatase that hydrolyzes dTTP and UTP. May have a dual role in cell division arrest and in preventing the incorporation of modified nucleotides into cellular nucleic acids.</text>
</comment>
<dbReference type="PATRIC" id="fig|997872.3.peg.1019"/>
<dbReference type="Gene3D" id="3.90.950.10">
    <property type="match status" value="1"/>
</dbReference>
<comment type="catalytic activity">
    <reaction evidence="3">
        <text>UTP + H2O = UMP + diphosphate + H(+)</text>
        <dbReference type="Rhea" id="RHEA:29395"/>
        <dbReference type="ChEBI" id="CHEBI:15377"/>
        <dbReference type="ChEBI" id="CHEBI:15378"/>
        <dbReference type="ChEBI" id="CHEBI:33019"/>
        <dbReference type="ChEBI" id="CHEBI:46398"/>
        <dbReference type="ChEBI" id="CHEBI:57865"/>
        <dbReference type="EC" id="3.6.1.9"/>
    </reaction>
</comment>
<keyword evidence="3" id="KW-0963">Cytoplasm</keyword>
<evidence type="ECO:0000313" key="5">
    <source>
        <dbReference type="Proteomes" id="UP000012651"/>
    </source>
</evidence>
<dbReference type="PIRSF" id="PIRSF006305">
    <property type="entry name" value="Maf"/>
    <property type="match status" value="1"/>
</dbReference>
<feature type="active site" description="Proton acceptor" evidence="3">
    <location>
        <position position="75"/>
    </location>
</feature>
<gene>
    <name evidence="4" type="ORF">HMPREF1091_01019</name>
</gene>
<protein>
    <recommendedName>
        <fullName evidence="3">dTTP/UTP pyrophosphatase</fullName>
        <shortName evidence="3">dTTPase/UTPase</shortName>
        <ecNumber evidence="3">3.6.1.9</ecNumber>
    </recommendedName>
    <alternativeName>
        <fullName evidence="3">Nucleoside triphosphate pyrophosphatase</fullName>
    </alternativeName>
    <alternativeName>
        <fullName evidence="3">Nucleotide pyrophosphatase</fullName>
        <shortName evidence="3">Nucleotide PPase</shortName>
    </alternativeName>
</protein>
<dbReference type="HAMAP" id="MF_00528">
    <property type="entry name" value="Maf"/>
    <property type="match status" value="1"/>
</dbReference>
<evidence type="ECO:0000313" key="4">
    <source>
        <dbReference type="EMBL" id="EMZ42045.1"/>
    </source>
</evidence>
<proteinExistence type="inferred from homology"/>
<feature type="site" description="Important for substrate specificity" evidence="3">
    <location>
        <position position="164"/>
    </location>
</feature>
<dbReference type="Proteomes" id="UP000012651">
    <property type="component" value="Unassembled WGS sequence"/>
</dbReference>
<dbReference type="GO" id="GO:0036218">
    <property type="term" value="F:dTTP diphosphatase activity"/>
    <property type="evidence" value="ECO:0007669"/>
    <property type="project" value="RHEA"/>
</dbReference>
<dbReference type="RefSeq" id="WP_002563794.1">
    <property type="nucleotide sequence ID" value="NZ_KB822533.1"/>
</dbReference>
<dbReference type="Pfam" id="PF02545">
    <property type="entry name" value="Maf"/>
    <property type="match status" value="1"/>
</dbReference>